<dbReference type="GeneID" id="80398844"/>
<evidence type="ECO:0000256" key="2">
    <source>
        <dbReference type="ARBA" id="ARBA00022561"/>
    </source>
</evidence>
<dbReference type="RefSeq" id="YP_010769741.1">
    <property type="nucleotide sequence ID" value="NC_074062.1"/>
</dbReference>
<keyword evidence="5" id="KW-1185">Reference proteome</keyword>
<keyword evidence="2 4" id="KW-0167">Capsid protein</keyword>
<dbReference type="InterPro" id="IPR015954">
    <property type="entry name" value="Phage_RNA-type_capsid"/>
</dbReference>
<dbReference type="Gene3D" id="3.30.380.10">
    <property type="entry name" value="MS2 Viral Coat Protein"/>
    <property type="match status" value="1"/>
</dbReference>
<organism evidence="4 5">
    <name type="scientific">ssRNA phage SRR5467091_6</name>
    <dbReference type="NCBI Taxonomy" id="2786471"/>
    <lineage>
        <taxon>Viruses</taxon>
        <taxon>Riboviria</taxon>
        <taxon>Orthornavirae</taxon>
        <taxon>Lenarviricota</taxon>
        <taxon>Leviviricetes</taxon>
        <taxon>Norzivirales</taxon>
        <taxon>Fiersviridae</taxon>
        <taxon>Ulinhavirus</taxon>
        <taxon>Ulinhavirus borborovicinum</taxon>
        <taxon>Pipunevirus borborovicinum</taxon>
    </lineage>
</organism>
<evidence type="ECO:0000313" key="5">
    <source>
        <dbReference type="Proteomes" id="UP000681966"/>
    </source>
</evidence>
<evidence type="ECO:0000256" key="1">
    <source>
        <dbReference type="ARBA" id="ARBA00004328"/>
    </source>
</evidence>
<gene>
    <name evidence="4" type="primary">SRR5467091_6_2</name>
</gene>
<dbReference type="KEGG" id="vg:80398844"/>
<keyword evidence="3" id="KW-0946">Virion</keyword>
<dbReference type="Proteomes" id="UP000681966">
    <property type="component" value="Segment"/>
</dbReference>
<sequence>MASIANIVVFDGAATPITHTLVPVSVGKQTDGTVLAVWREQIASLPVVAQIRCEKRQRVLKSGVVETRTRFVVPVMESVSGVNAFGYTAAPKVAFEDANEWVSYSHPRSTITSRRLAKQLLTNYSNNVIVTIPAATSGPFDEAVSQLIMPT</sequence>
<protein>
    <submittedName>
        <fullName evidence="4">Coat protein</fullName>
    </submittedName>
</protein>
<evidence type="ECO:0000313" key="4">
    <source>
        <dbReference type="EMBL" id="DAD50911.1"/>
    </source>
</evidence>
<accession>A0A8S5L0E6</accession>
<dbReference type="GO" id="GO:0019028">
    <property type="term" value="C:viral capsid"/>
    <property type="evidence" value="ECO:0007669"/>
    <property type="project" value="UniProtKB-KW"/>
</dbReference>
<reference evidence="4" key="1">
    <citation type="submission" date="2020-09" db="EMBL/GenBank/DDBJ databases">
        <title>Leviviricetes taxonomy.</title>
        <authorList>
            <person name="Stockdale S.R."/>
            <person name="Callanan J."/>
            <person name="Adriaenssens E.M."/>
            <person name="Kuhn J.H."/>
            <person name="Rumnieks J."/>
            <person name="Shkoporov A."/>
            <person name="Draper L.A."/>
            <person name="Ross P."/>
            <person name="Hill C."/>
        </authorList>
    </citation>
    <scope>NUCLEOTIDE SEQUENCE</scope>
</reference>
<comment type="subcellular location">
    <subcellularLocation>
        <location evidence="1">Virion</location>
    </subcellularLocation>
</comment>
<proteinExistence type="predicted"/>
<name>A0A8S5L0E6_9VIRU</name>
<evidence type="ECO:0000256" key="3">
    <source>
        <dbReference type="ARBA" id="ARBA00022844"/>
    </source>
</evidence>
<dbReference type="EMBL" id="BK013662">
    <property type="protein sequence ID" value="DAD50911.1"/>
    <property type="molecule type" value="Genomic_RNA"/>
</dbReference>